<keyword evidence="1" id="KW-1133">Transmembrane helix</keyword>
<comment type="caution">
    <text evidence="2">The sequence shown here is derived from an EMBL/GenBank/DDBJ whole genome shotgun (WGS) entry which is preliminary data.</text>
</comment>
<dbReference type="Proteomes" id="UP001651880">
    <property type="component" value="Unassembled WGS sequence"/>
</dbReference>
<protein>
    <submittedName>
        <fullName evidence="2">Holin</fullName>
    </submittedName>
</protein>
<name>A0ABT1NGE8_9FIRM</name>
<evidence type="ECO:0000313" key="2">
    <source>
        <dbReference type="EMBL" id="MCQ1530308.1"/>
    </source>
</evidence>
<accession>A0ABT1NGE8</accession>
<dbReference type="EMBL" id="JAJEKE010000011">
    <property type="protein sequence ID" value="MCQ1530308.1"/>
    <property type="molecule type" value="Genomic_DNA"/>
</dbReference>
<dbReference type="RefSeq" id="WP_255227828.1">
    <property type="nucleotide sequence ID" value="NZ_JAJEKE010000011.1"/>
</dbReference>
<evidence type="ECO:0000256" key="1">
    <source>
        <dbReference type="SAM" id="Phobius"/>
    </source>
</evidence>
<reference evidence="2 3" key="1">
    <citation type="submission" date="2021-10" db="EMBL/GenBank/DDBJ databases">
        <title>Lutispora strain m25 sp. nov., a thermophilic, non-spore-forming bacterium isolated from a lab-scale methanogenic bioreactor digesting anaerobic sludge.</title>
        <authorList>
            <person name="El Houari A."/>
            <person name="Mcdonald J."/>
        </authorList>
    </citation>
    <scope>NUCLEOTIDE SEQUENCE [LARGE SCALE GENOMIC DNA]</scope>
    <source>
        <strain evidence="3">m25</strain>
    </source>
</reference>
<evidence type="ECO:0000313" key="3">
    <source>
        <dbReference type="Proteomes" id="UP001651880"/>
    </source>
</evidence>
<proteinExistence type="predicted"/>
<sequence length="82" mass="8930">MFNEAIIIPVIMAVIEILKGVGLPKKFGALAALVLGIVIGIFFLDQPQIKLRIFQGVIYGLSASGLYSGAKNAIEEVRMRRK</sequence>
<feature type="transmembrane region" description="Helical" evidence="1">
    <location>
        <begin position="27"/>
        <end position="44"/>
    </location>
</feature>
<keyword evidence="3" id="KW-1185">Reference proteome</keyword>
<gene>
    <name evidence="2" type="ORF">LJD61_12210</name>
</gene>
<keyword evidence="1" id="KW-0472">Membrane</keyword>
<keyword evidence="1" id="KW-0812">Transmembrane</keyword>
<organism evidence="2 3">
    <name type="scientific">Lutispora saccharofermentans</name>
    <dbReference type="NCBI Taxonomy" id="3024236"/>
    <lineage>
        <taxon>Bacteria</taxon>
        <taxon>Bacillati</taxon>
        <taxon>Bacillota</taxon>
        <taxon>Clostridia</taxon>
        <taxon>Lutisporales</taxon>
        <taxon>Lutisporaceae</taxon>
        <taxon>Lutispora</taxon>
    </lineage>
</organism>